<proteinExistence type="predicted"/>
<accession>A0ABZ2PZX2</accession>
<name>A0ABZ2PZX2_9BURK</name>
<dbReference type="Pfam" id="PF05125">
    <property type="entry name" value="Phage_cap_P2"/>
    <property type="match status" value="1"/>
</dbReference>
<dbReference type="Proteomes" id="UP001493153">
    <property type="component" value="Chromosome"/>
</dbReference>
<dbReference type="InterPro" id="IPR006441">
    <property type="entry name" value="Phage_P2_GpN"/>
</dbReference>
<gene>
    <name evidence="1" type="ORF">IHE29_10290</name>
</gene>
<evidence type="ECO:0000313" key="1">
    <source>
        <dbReference type="EMBL" id="WXK39628.1"/>
    </source>
</evidence>
<dbReference type="NCBIfam" id="TIGR01551">
    <property type="entry name" value="major_capsid_P2"/>
    <property type="match status" value="1"/>
</dbReference>
<dbReference type="EMBL" id="CP062176">
    <property type="protein sequence ID" value="WXK39628.1"/>
    <property type="molecule type" value="Genomic_DNA"/>
</dbReference>
<reference evidence="1 2" key="1">
    <citation type="submission" date="2020-09" db="EMBL/GenBank/DDBJ databases">
        <title>Genome sequences of Mycetohabitans spp.</title>
        <authorList>
            <person name="Carter M.E."/>
            <person name="Carpenter S.C.D."/>
            <person name="Bogdanove A.J."/>
        </authorList>
    </citation>
    <scope>NUCLEOTIDE SEQUENCE [LARGE SCALE GENOMIC DNA]</scope>
    <source>
        <strain evidence="1 2">B12</strain>
    </source>
</reference>
<sequence>MRNTTRQKFNAFVAQLAELNGVPNAAEKFTVEPSVQQTLENRLTESSEFLQRINVIGVAEQQGQKLGLGVGSPIASTTDTSVKDRTTVDATDLDPSGYFCTKTDFDTHLTYAKLDAWAKFDDFQIRVRDAIVKRQALDRICIGFNGTSRAATSDRQQHPLLQDVNKGWLQKYREQAPERVLGEGKASGKIAIGGAGADFATLDAAVYDALSNLVEPWYQDDTALVVICGRGLLHDKYFPILNTQNVPSEQMAADMIVGQKRIGGLPAVSVPYFPANAFLIQRLDHLSIYWQEGARRRAVTDNPKRDRIENYESSNDAYVVEDFGSGCLVENIEIVAKQDASDDTSRARAKDTP</sequence>
<dbReference type="RefSeq" id="WP_338862902.1">
    <property type="nucleotide sequence ID" value="NZ_CP062174.1"/>
</dbReference>
<organism evidence="1 2">
    <name type="scientific">Mycetohabitans rhizoxinica</name>
    <dbReference type="NCBI Taxonomy" id="412963"/>
    <lineage>
        <taxon>Bacteria</taxon>
        <taxon>Pseudomonadati</taxon>
        <taxon>Pseudomonadota</taxon>
        <taxon>Betaproteobacteria</taxon>
        <taxon>Burkholderiales</taxon>
        <taxon>Burkholderiaceae</taxon>
        <taxon>Mycetohabitans</taxon>
    </lineage>
</organism>
<keyword evidence="2" id="KW-1185">Reference proteome</keyword>
<evidence type="ECO:0000313" key="2">
    <source>
        <dbReference type="Proteomes" id="UP001493153"/>
    </source>
</evidence>
<protein>
    <submittedName>
        <fullName evidence="1">Phage major capsid protein, P2 family</fullName>
    </submittedName>
</protein>